<evidence type="ECO:0000256" key="1">
    <source>
        <dbReference type="ARBA" id="ARBA00022553"/>
    </source>
</evidence>
<dbReference type="GO" id="GO:0000160">
    <property type="term" value="P:phosphorelay signal transduction system"/>
    <property type="evidence" value="ECO:0007669"/>
    <property type="project" value="UniProtKB-KW"/>
</dbReference>
<keyword evidence="7" id="KW-1185">Reference proteome</keyword>
<name>A0A4V2KTF4_9HYPH</name>
<dbReference type="PROSITE" id="PS50110">
    <property type="entry name" value="RESPONSE_REGULATORY"/>
    <property type="match status" value="2"/>
</dbReference>
<comment type="caution">
    <text evidence="6">The sequence shown here is derived from an EMBL/GenBank/DDBJ whole genome shotgun (WGS) entry which is preliminary data.</text>
</comment>
<evidence type="ECO:0000259" key="5">
    <source>
        <dbReference type="PROSITE" id="PS50110"/>
    </source>
</evidence>
<gene>
    <name evidence="6" type="ORF">EYW49_12825</name>
</gene>
<dbReference type="PANTHER" id="PTHR44591">
    <property type="entry name" value="STRESS RESPONSE REGULATOR PROTEIN 1"/>
    <property type="match status" value="1"/>
</dbReference>
<feature type="region of interest" description="Disordered" evidence="4">
    <location>
        <begin position="1"/>
        <end position="21"/>
    </location>
</feature>
<reference evidence="6 7" key="1">
    <citation type="submission" date="2019-02" db="EMBL/GenBank/DDBJ databases">
        <title>Siculibacillus lacustris gen. nov., sp. nov., a new rosette-forming bacterium isolated from a freshwater crater lake (Lake St. Ana, Romania).</title>
        <authorList>
            <person name="Felfoldi T."/>
            <person name="Marton Z."/>
            <person name="Szabo A."/>
            <person name="Mentes A."/>
            <person name="Boka K."/>
            <person name="Marialigeti K."/>
            <person name="Mathe I."/>
            <person name="Koncz M."/>
            <person name="Schumann P."/>
            <person name="Toth E."/>
        </authorList>
    </citation>
    <scope>NUCLEOTIDE SEQUENCE [LARGE SCALE GENOMIC DNA]</scope>
    <source>
        <strain evidence="6 7">SA-279</strain>
    </source>
</reference>
<dbReference type="Proteomes" id="UP000292781">
    <property type="component" value="Unassembled WGS sequence"/>
</dbReference>
<dbReference type="EMBL" id="SJFN01000017">
    <property type="protein sequence ID" value="TBW37028.1"/>
    <property type="molecule type" value="Genomic_DNA"/>
</dbReference>
<proteinExistence type="predicted"/>
<evidence type="ECO:0000256" key="4">
    <source>
        <dbReference type="SAM" id="MobiDB-lite"/>
    </source>
</evidence>
<dbReference type="PANTHER" id="PTHR44591:SF14">
    <property type="entry name" value="PROTEIN PILG"/>
    <property type="match status" value="1"/>
</dbReference>
<feature type="modified residue" description="4-aspartylphosphate" evidence="3">
    <location>
        <position position="106"/>
    </location>
</feature>
<dbReference type="AlphaFoldDB" id="A0A4V2KTF4"/>
<dbReference type="SMART" id="SM00448">
    <property type="entry name" value="REC"/>
    <property type="match status" value="2"/>
</dbReference>
<feature type="modified residue" description="4-aspartylphosphate" evidence="3">
    <location>
        <position position="232"/>
    </location>
</feature>
<keyword evidence="2" id="KW-0902">Two-component regulatory system</keyword>
<dbReference type="OrthoDB" id="7979972at2"/>
<feature type="domain" description="Response regulatory" evidence="5">
    <location>
        <begin position="55"/>
        <end position="174"/>
    </location>
</feature>
<accession>A0A4V2KTF4</accession>
<evidence type="ECO:0000256" key="3">
    <source>
        <dbReference type="PROSITE-ProRule" id="PRU00169"/>
    </source>
</evidence>
<dbReference type="Pfam" id="PF00072">
    <property type="entry name" value="Response_reg"/>
    <property type="match status" value="2"/>
</dbReference>
<dbReference type="CDD" id="cd00156">
    <property type="entry name" value="REC"/>
    <property type="match status" value="2"/>
</dbReference>
<evidence type="ECO:0000313" key="6">
    <source>
        <dbReference type="EMBL" id="TBW37028.1"/>
    </source>
</evidence>
<feature type="domain" description="Response regulatory" evidence="5">
    <location>
        <begin position="181"/>
        <end position="297"/>
    </location>
</feature>
<sequence length="337" mass="36877">MAASADGEPSRRAPRRDVGATSRVCRQKSTEFYSCSRIVGLDRPRVVGTTMPVLSALIVDDSVTVRNHLRVAIANIIRDCQVFEAEGALEAARFLSKFIPEVVFLDLNMPKVSGIAFLDKLDAIMCGRKPPIIVSISSDLSDSTLSKLEARGTYDVLPKPFDPQKVAAVLLRVMQMSRSRRVLVVDDSATVRTLVRKIIEKSRFNLTVEEAATGGAAIAAFRGQVYDVAFIDLNMPGIDGLEAAGEILYSRADTHVVLMSGQSDEGVRRAASHIGVEFFLKKPFYPSDVDAVLHAFYDMSDARFLEVAEREVFAGDFVEEMASVVPAATFIDLQTPL</sequence>
<evidence type="ECO:0000256" key="2">
    <source>
        <dbReference type="ARBA" id="ARBA00023012"/>
    </source>
</evidence>
<keyword evidence="1 3" id="KW-0597">Phosphoprotein</keyword>
<dbReference type="SUPFAM" id="SSF52172">
    <property type="entry name" value="CheY-like"/>
    <property type="match status" value="2"/>
</dbReference>
<organism evidence="6 7">
    <name type="scientific">Siculibacillus lacustris</name>
    <dbReference type="NCBI Taxonomy" id="1549641"/>
    <lineage>
        <taxon>Bacteria</taxon>
        <taxon>Pseudomonadati</taxon>
        <taxon>Pseudomonadota</taxon>
        <taxon>Alphaproteobacteria</taxon>
        <taxon>Hyphomicrobiales</taxon>
        <taxon>Ancalomicrobiaceae</taxon>
        <taxon>Siculibacillus</taxon>
    </lineage>
</organism>
<dbReference type="InterPro" id="IPR001789">
    <property type="entry name" value="Sig_transdc_resp-reg_receiver"/>
</dbReference>
<protein>
    <submittedName>
        <fullName evidence="6">Response regulator</fullName>
    </submittedName>
</protein>
<evidence type="ECO:0000313" key="7">
    <source>
        <dbReference type="Proteomes" id="UP000292781"/>
    </source>
</evidence>
<dbReference type="InterPro" id="IPR050595">
    <property type="entry name" value="Bact_response_regulator"/>
</dbReference>
<dbReference type="Gene3D" id="3.40.50.2300">
    <property type="match status" value="2"/>
</dbReference>
<dbReference type="InterPro" id="IPR011006">
    <property type="entry name" value="CheY-like_superfamily"/>
</dbReference>
<feature type="compositionally biased region" description="Basic and acidic residues" evidence="4">
    <location>
        <begin position="8"/>
        <end position="18"/>
    </location>
</feature>